<protein>
    <recommendedName>
        <fullName evidence="5">Fibronectin type-III domain-containing protein</fullName>
    </recommendedName>
</protein>
<dbReference type="Gene3D" id="2.130.10.10">
    <property type="entry name" value="YVTN repeat-like/Quinoprotein amine dehydrogenase"/>
    <property type="match status" value="1"/>
</dbReference>
<feature type="chain" id="PRO_5047262620" description="Fibronectin type-III domain-containing protein" evidence="2">
    <location>
        <begin position="27"/>
        <end position="874"/>
    </location>
</feature>
<keyword evidence="4" id="KW-1185">Reference proteome</keyword>
<feature type="region of interest" description="Disordered" evidence="1">
    <location>
        <begin position="262"/>
        <end position="459"/>
    </location>
</feature>
<evidence type="ECO:0000256" key="1">
    <source>
        <dbReference type="SAM" id="MobiDB-lite"/>
    </source>
</evidence>
<feature type="compositionally biased region" description="Acidic residues" evidence="1">
    <location>
        <begin position="296"/>
        <end position="305"/>
    </location>
</feature>
<dbReference type="InterPro" id="IPR015943">
    <property type="entry name" value="WD40/YVTN_repeat-like_dom_sf"/>
</dbReference>
<dbReference type="RefSeq" id="WP_425344895.1">
    <property type="nucleotide sequence ID" value="NZ_JBGUBD010000003.1"/>
</dbReference>
<dbReference type="Proteomes" id="UP001575105">
    <property type="component" value="Unassembled WGS sequence"/>
</dbReference>
<dbReference type="InterPro" id="IPR003961">
    <property type="entry name" value="FN3_dom"/>
</dbReference>
<evidence type="ECO:0000313" key="3">
    <source>
        <dbReference type="EMBL" id="MFA9477971.1"/>
    </source>
</evidence>
<evidence type="ECO:0000313" key="4">
    <source>
        <dbReference type="Proteomes" id="UP001575105"/>
    </source>
</evidence>
<name>A0ABV4U5F1_9BACT</name>
<accession>A0ABV4U5F1</accession>
<reference evidence="3 4" key="1">
    <citation type="submission" date="2024-08" db="EMBL/GenBank/DDBJ databases">
        <title>Whole-genome sequencing of halo(alkali)philic microorganisms from hypersaline lakes.</title>
        <authorList>
            <person name="Sorokin D.Y."/>
            <person name="Merkel A.Y."/>
            <person name="Messina E."/>
            <person name="Yakimov M."/>
        </authorList>
    </citation>
    <scope>NUCLEOTIDE SEQUENCE [LARGE SCALE GENOMIC DNA]</scope>
    <source>
        <strain evidence="3 4">AB-hyl4</strain>
    </source>
</reference>
<feature type="signal peptide" evidence="2">
    <location>
        <begin position="1"/>
        <end position="26"/>
    </location>
</feature>
<dbReference type="CDD" id="cd00063">
    <property type="entry name" value="FN3"/>
    <property type="match status" value="1"/>
</dbReference>
<organism evidence="3 4">
    <name type="scientific">Natronomicrosphaera hydrolytica</name>
    <dbReference type="NCBI Taxonomy" id="3242702"/>
    <lineage>
        <taxon>Bacteria</taxon>
        <taxon>Pseudomonadati</taxon>
        <taxon>Planctomycetota</taxon>
        <taxon>Phycisphaerae</taxon>
        <taxon>Phycisphaerales</taxon>
        <taxon>Phycisphaeraceae</taxon>
        <taxon>Natronomicrosphaera</taxon>
    </lineage>
</organism>
<feature type="compositionally biased region" description="Basic and acidic residues" evidence="1">
    <location>
        <begin position="266"/>
        <end position="275"/>
    </location>
</feature>
<dbReference type="SUPFAM" id="SSF63829">
    <property type="entry name" value="Calcium-dependent phosphotriesterase"/>
    <property type="match status" value="2"/>
</dbReference>
<dbReference type="InterPro" id="IPR036116">
    <property type="entry name" value="FN3_sf"/>
</dbReference>
<feature type="compositionally biased region" description="Polar residues" evidence="1">
    <location>
        <begin position="369"/>
        <end position="379"/>
    </location>
</feature>
<feature type="compositionally biased region" description="Acidic residues" evidence="1">
    <location>
        <begin position="337"/>
        <end position="351"/>
    </location>
</feature>
<feature type="compositionally biased region" description="Low complexity" evidence="1">
    <location>
        <begin position="435"/>
        <end position="451"/>
    </location>
</feature>
<feature type="compositionally biased region" description="Low complexity" evidence="1">
    <location>
        <begin position="380"/>
        <end position="397"/>
    </location>
</feature>
<proteinExistence type="predicted"/>
<feature type="region of interest" description="Disordered" evidence="1">
    <location>
        <begin position="679"/>
        <end position="702"/>
    </location>
</feature>
<evidence type="ECO:0000256" key="2">
    <source>
        <dbReference type="SAM" id="SignalP"/>
    </source>
</evidence>
<dbReference type="SUPFAM" id="SSF49265">
    <property type="entry name" value="Fibronectin type III"/>
    <property type="match status" value="1"/>
</dbReference>
<keyword evidence="2" id="KW-0732">Signal</keyword>
<comment type="caution">
    <text evidence="3">The sequence shown here is derived from an EMBL/GenBank/DDBJ whole genome shotgun (WGS) entry which is preliminary data.</text>
</comment>
<feature type="compositionally biased region" description="Acidic residues" evidence="1">
    <location>
        <begin position="314"/>
        <end position="323"/>
    </location>
</feature>
<feature type="compositionally biased region" description="Basic and acidic residues" evidence="1">
    <location>
        <begin position="408"/>
        <end position="426"/>
    </location>
</feature>
<gene>
    <name evidence="3" type="ORF">ACERK3_06625</name>
</gene>
<dbReference type="EMBL" id="JBGUBD010000003">
    <property type="protein sequence ID" value="MFA9477971.1"/>
    <property type="molecule type" value="Genomic_DNA"/>
</dbReference>
<sequence>MRSIKTTTHLLTAALTLAAVTATASAVQPQRWTHRTEADFNDGEVRDTVVTNLGDIMLATGSDIIGEMPEQASITYDLQRVGDTIYVAAGPEAKLMRFNADGEFDEVIALPNEQVFTLDRIDGELLVAVSGASSRLATLDADGELVTLVELPDVQYIWDTVVRDDAIYLATGTEGQVLRVAREGGGTFSEPTVVLDANQTNVLTLAADANGRLYAGTDTDGLIYRLTPRNGDEWEAFVLYDAPEPEVAALLVLDDGTVFAGTADAEQARPGRLEDAAADPAGRPDVPAGPEPAPPAEDDMPEPEDIPAVPPEADPIEDPDGDGVEAPGEPEPQNGDEAIDDVDGVVDDPEPDPMRAMIRRWQAGPLAASPSTSRLDTNNAPDAPETPADSDAPAAAPEVTPDATPTAEQRDRMREQVRGQLRDARDTGTLQAGVRAAPRQQARRAPTSQRARPAEARRATQAGNAIYRIDPQGFVNEVFRESVMIFKIVEAGDRLLVATGNEGQLYSVNPRTEETTIIADLTPEQITSILVTDDGELLLGTANAAQLVRLDDTMANRGTYTSKVLDATQISLFGTLRLTADIPEGTSVLVETRSGNVGDPDQAPWAQWTEAQTFRHNADASSLQPREVKVDAPPARFLQYRLTLLGNRDATPVISQIETAYVMPNLPPRVRSVRAQYPGAARGRGGSGDNPPSTRMNIEWDASDPNEDELVYKVEYQPAGSSRYILIADDVRETSYEWETRRVPDGRYVIRVTASDRPSNPPDMAKTTTRRSDAVLVDNTPPTLDELDVALEGGDVKVSGLAVDALSPIQSIAYAVNNTDEYTPVLPDDLIFDSTRERFSVTIPNLDSGQHVVTLRVRDARGNTRHEAVMVDVD</sequence>
<evidence type="ECO:0008006" key="5">
    <source>
        <dbReference type="Google" id="ProtNLM"/>
    </source>
</evidence>